<dbReference type="KEGG" id="muo:115467118"/>
<name>A0A6P7XGQ6_9AMPH</name>
<dbReference type="OrthoDB" id="10044468at2759"/>
<comment type="subunit">
    <text evidence="14">Interacts with CDCP1. Interacts (via C-terminus) with TIAM1 (via PDZ domain). Interacts with MDK.</text>
</comment>
<evidence type="ECO:0000256" key="7">
    <source>
        <dbReference type="ARBA" id="ARBA00022729"/>
    </source>
</evidence>
<evidence type="ECO:0000256" key="13">
    <source>
        <dbReference type="ARBA" id="ARBA00045247"/>
    </source>
</evidence>
<proteinExistence type="inferred from homology"/>
<dbReference type="GO" id="GO:0016477">
    <property type="term" value="P:cell migration"/>
    <property type="evidence" value="ECO:0007669"/>
    <property type="project" value="TreeGrafter"/>
</dbReference>
<evidence type="ECO:0000256" key="8">
    <source>
        <dbReference type="ARBA" id="ARBA00022974"/>
    </source>
</evidence>
<dbReference type="RefSeq" id="XP_030054687.1">
    <property type="nucleotide sequence ID" value="XM_030198827.1"/>
</dbReference>
<evidence type="ECO:0000256" key="15">
    <source>
        <dbReference type="RuleBase" id="RU000649"/>
    </source>
</evidence>
<dbReference type="GO" id="GO:0009986">
    <property type="term" value="C:cell surface"/>
    <property type="evidence" value="ECO:0007669"/>
    <property type="project" value="TreeGrafter"/>
</dbReference>
<dbReference type="InterPro" id="IPR003585">
    <property type="entry name" value="Neurexin-like"/>
</dbReference>
<dbReference type="FunCoup" id="A0A6P7XGQ6">
    <property type="interactions" value="447"/>
</dbReference>
<dbReference type="AlphaFoldDB" id="A0A6P7XGQ6"/>
<evidence type="ECO:0000256" key="9">
    <source>
        <dbReference type="ARBA" id="ARBA00022989"/>
    </source>
</evidence>
<dbReference type="PANTHER" id="PTHR10915">
    <property type="entry name" value="SYNDECAN"/>
    <property type="match status" value="1"/>
</dbReference>
<evidence type="ECO:0000256" key="12">
    <source>
        <dbReference type="ARBA" id="ARBA00023207"/>
    </source>
</evidence>
<evidence type="ECO:0000256" key="1">
    <source>
        <dbReference type="ARBA" id="ARBA00004479"/>
    </source>
</evidence>
<keyword evidence="4" id="KW-0964">Secreted</keyword>
<evidence type="ECO:0000256" key="16">
    <source>
        <dbReference type="SAM" id="MobiDB-lite"/>
    </source>
</evidence>
<evidence type="ECO:0000256" key="5">
    <source>
        <dbReference type="ARBA" id="ARBA00022553"/>
    </source>
</evidence>
<keyword evidence="5" id="KW-0597">Phosphoprotein</keyword>
<keyword evidence="8 15" id="KW-0654">Proteoglycan</keyword>
<dbReference type="InterPro" id="IPR027789">
    <property type="entry name" value="Syndecan/Neurexin_dom"/>
</dbReference>
<dbReference type="GO" id="GO:0005576">
    <property type="term" value="C:extracellular region"/>
    <property type="evidence" value="ECO:0007669"/>
    <property type="project" value="UniProtKB-SubCell"/>
</dbReference>
<dbReference type="PROSITE" id="PS00964">
    <property type="entry name" value="SYNDECAN"/>
    <property type="match status" value="1"/>
</dbReference>
<evidence type="ECO:0000313" key="21">
    <source>
        <dbReference type="RefSeq" id="XP_030054687.1"/>
    </source>
</evidence>
<dbReference type="PANTHER" id="PTHR10915:SF5">
    <property type="entry name" value="SYNDECAN-1"/>
    <property type="match status" value="1"/>
</dbReference>
<dbReference type="InterPro" id="IPR001050">
    <property type="entry name" value="Syndecan"/>
</dbReference>
<evidence type="ECO:0000256" key="6">
    <source>
        <dbReference type="ARBA" id="ARBA00022692"/>
    </source>
</evidence>
<dbReference type="InParanoid" id="A0A6P7XGQ6"/>
<reference evidence="21" key="1">
    <citation type="submission" date="2025-08" db="UniProtKB">
        <authorList>
            <consortium name="RefSeq"/>
        </authorList>
    </citation>
    <scope>IDENTIFICATION</scope>
</reference>
<accession>A0A6P7XGQ6</accession>
<dbReference type="CTD" id="6382"/>
<keyword evidence="10 17" id="KW-0472">Membrane</keyword>
<keyword evidence="6 15" id="KW-0812">Transmembrane</keyword>
<evidence type="ECO:0000256" key="2">
    <source>
        <dbReference type="ARBA" id="ARBA00004550"/>
    </source>
</evidence>
<feature type="region of interest" description="Disordered" evidence="16">
    <location>
        <begin position="124"/>
        <end position="153"/>
    </location>
</feature>
<keyword evidence="12 15" id="KW-0357">Heparan sulfate</keyword>
<feature type="chain" id="PRO_5028193391" description="Syndecan" evidence="18">
    <location>
        <begin position="20"/>
        <end position="332"/>
    </location>
</feature>
<feature type="region of interest" description="Disordered" evidence="16">
    <location>
        <begin position="309"/>
        <end position="332"/>
    </location>
</feature>
<evidence type="ECO:0000256" key="18">
    <source>
        <dbReference type="SAM" id="SignalP"/>
    </source>
</evidence>
<evidence type="ECO:0000256" key="10">
    <source>
        <dbReference type="ARBA" id="ARBA00023136"/>
    </source>
</evidence>
<organism evidence="20 21">
    <name type="scientific">Microcaecilia unicolor</name>
    <dbReference type="NCBI Taxonomy" id="1415580"/>
    <lineage>
        <taxon>Eukaryota</taxon>
        <taxon>Metazoa</taxon>
        <taxon>Chordata</taxon>
        <taxon>Craniata</taxon>
        <taxon>Vertebrata</taxon>
        <taxon>Euteleostomi</taxon>
        <taxon>Amphibia</taxon>
        <taxon>Gymnophiona</taxon>
        <taxon>Siphonopidae</taxon>
        <taxon>Microcaecilia</taxon>
    </lineage>
</organism>
<comment type="subcellular location">
    <subcellularLocation>
        <location evidence="1 15">Membrane</location>
        <topology evidence="1 15">Single-pass type I membrane protein</topology>
    </subcellularLocation>
    <subcellularLocation>
        <location evidence="2">Secreted</location>
        <location evidence="2">Extracellular exosome</location>
    </subcellularLocation>
</comment>
<feature type="compositionally biased region" description="Polar residues" evidence="16">
    <location>
        <begin position="138"/>
        <end position="153"/>
    </location>
</feature>
<gene>
    <name evidence="21" type="primary">SDC1</name>
</gene>
<dbReference type="InterPro" id="IPR030479">
    <property type="entry name" value="Syndecan_CS"/>
</dbReference>
<evidence type="ECO:0000256" key="4">
    <source>
        <dbReference type="ARBA" id="ARBA00022525"/>
    </source>
</evidence>
<dbReference type="GO" id="GO:0016020">
    <property type="term" value="C:membrane"/>
    <property type="evidence" value="ECO:0007669"/>
    <property type="project" value="UniProtKB-SubCell"/>
</dbReference>
<evidence type="ECO:0000259" key="19">
    <source>
        <dbReference type="SMART" id="SM00294"/>
    </source>
</evidence>
<keyword evidence="9 17" id="KW-1133">Transmembrane helix</keyword>
<evidence type="ECO:0000256" key="11">
    <source>
        <dbReference type="ARBA" id="ARBA00023180"/>
    </source>
</evidence>
<protein>
    <recommendedName>
        <fullName evidence="15">Syndecan</fullName>
    </recommendedName>
</protein>
<comment type="function">
    <text evidence="13">Cell surface proteoglycan that contains both heparan sulfate and chondroitin sulfate and that links the cytoskeleton to the interstitial matrix. Regulates exosome biogenesis in concert with SDCBP and PDCD6IP. Able to induce its own expression in dental mesenchymal cells and also in the neighboring dental epithelial cells via an MSX1-mediated pathway.</text>
</comment>
<feature type="signal peptide" evidence="18">
    <location>
        <begin position="1"/>
        <end position="19"/>
    </location>
</feature>
<keyword evidence="7 18" id="KW-0732">Signal</keyword>
<evidence type="ECO:0000256" key="14">
    <source>
        <dbReference type="ARBA" id="ARBA00046939"/>
    </source>
</evidence>
<dbReference type="GeneID" id="115467118"/>
<evidence type="ECO:0000256" key="3">
    <source>
        <dbReference type="ARBA" id="ARBA00005343"/>
    </source>
</evidence>
<dbReference type="Proteomes" id="UP000515156">
    <property type="component" value="Chromosome 3"/>
</dbReference>
<keyword evidence="20" id="KW-1185">Reference proteome</keyword>
<dbReference type="Pfam" id="PF01034">
    <property type="entry name" value="Syndecan"/>
    <property type="match status" value="1"/>
</dbReference>
<feature type="transmembrane region" description="Helical" evidence="17">
    <location>
        <begin position="275"/>
        <end position="299"/>
    </location>
</feature>
<dbReference type="SMART" id="SM00294">
    <property type="entry name" value="4.1m"/>
    <property type="match status" value="1"/>
</dbReference>
<keyword evidence="11 15" id="KW-0325">Glycoprotein</keyword>
<evidence type="ECO:0000256" key="17">
    <source>
        <dbReference type="SAM" id="Phobius"/>
    </source>
</evidence>
<comment type="similarity">
    <text evidence="3 15">Belongs to the syndecan proteoglycan family.</text>
</comment>
<sequence>MVRIVALSTLVLWFTLAFSNDISNQAPEDQDGSGDDDDASGFGSGAGVILLQDTVTSKREGIETILTTDSPSKYTTVRQSAIEEVQSTSDMVTTSLAKDLEENVLDESEAVQENVLKGLEEVQESNATSEESEMKTSVEMTQVNPTRDTSTISLTNSTNVKDVVHHGKKGEGTLESTTEEDLFENENEFLPAGGVHFSTTMPVAGDTAPTNITDVPEIIEGSGASEVARDEEFFFVATKESPKQEDKESRFHNVGAYVENGTTDASKGIMERKEVLGGVIAGGLLGLMFAVFLVGFMLYRMKKKDEGSYSLEEPKHSNGGYQKPVKQEEFFA</sequence>
<evidence type="ECO:0000313" key="20">
    <source>
        <dbReference type="Proteomes" id="UP000515156"/>
    </source>
</evidence>
<feature type="domain" description="Neurexin/syndecan/glycophorin C" evidence="19">
    <location>
        <begin position="298"/>
        <end position="316"/>
    </location>
</feature>